<dbReference type="Proteomes" id="UP000184020">
    <property type="component" value="Unassembled WGS sequence"/>
</dbReference>
<gene>
    <name evidence="1" type="ORF">SAMN05444372_11435</name>
</gene>
<dbReference type="STRING" id="229205.SAMN05444372_11435"/>
<dbReference type="RefSeq" id="WP_211517690.1">
    <property type="nucleotide sequence ID" value="NZ_FQWF01000014.1"/>
</dbReference>
<evidence type="ECO:0000313" key="1">
    <source>
        <dbReference type="EMBL" id="SHH07700.1"/>
    </source>
</evidence>
<protein>
    <submittedName>
        <fullName evidence="1">Uncharacterized protein</fullName>
    </submittedName>
</protein>
<sequence length="158" mass="17683">MPFYAYIVAKKHENLKAPIAIGDGPNWIAGNPDVSQFSVYGSGHVGIAGAIIAKTDVPEILKLDCLATDFYRGQAYPTFLLYNPNEEEKTVTYETKNTEKIDLYDAITHEVIIKNVYKSSKMIIPRESSRLIVELPAGSKIVFKNGKYYVNETVISYL</sequence>
<dbReference type="EMBL" id="FQWF01000014">
    <property type="protein sequence ID" value="SHH07700.1"/>
    <property type="molecule type" value="Genomic_DNA"/>
</dbReference>
<accession>A0A1M5Q185</accession>
<keyword evidence="2" id="KW-1185">Reference proteome</keyword>
<name>A0A1M5Q185_9FLAO</name>
<organism evidence="1 2">
    <name type="scientific">Flavobacterium micromati</name>
    <dbReference type="NCBI Taxonomy" id="229205"/>
    <lineage>
        <taxon>Bacteria</taxon>
        <taxon>Pseudomonadati</taxon>
        <taxon>Bacteroidota</taxon>
        <taxon>Flavobacteriia</taxon>
        <taxon>Flavobacteriales</taxon>
        <taxon>Flavobacteriaceae</taxon>
        <taxon>Flavobacterium</taxon>
    </lineage>
</organism>
<dbReference type="AlphaFoldDB" id="A0A1M5Q185"/>
<evidence type="ECO:0000313" key="2">
    <source>
        <dbReference type="Proteomes" id="UP000184020"/>
    </source>
</evidence>
<proteinExistence type="predicted"/>
<reference evidence="2" key="1">
    <citation type="submission" date="2016-11" db="EMBL/GenBank/DDBJ databases">
        <authorList>
            <person name="Varghese N."/>
            <person name="Submissions S."/>
        </authorList>
    </citation>
    <scope>NUCLEOTIDE SEQUENCE [LARGE SCALE GENOMIC DNA]</scope>
    <source>
        <strain evidence="2">DSM 17659</strain>
    </source>
</reference>